<organism evidence="2 3">
    <name type="scientific">Pseudoduganella albidiflava</name>
    <dbReference type="NCBI Taxonomy" id="321983"/>
    <lineage>
        <taxon>Bacteria</taxon>
        <taxon>Pseudomonadati</taxon>
        <taxon>Pseudomonadota</taxon>
        <taxon>Betaproteobacteria</taxon>
        <taxon>Burkholderiales</taxon>
        <taxon>Oxalobacteraceae</taxon>
        <taxon>Telluria group</taxon>
        <taxon>Pseudoduganella</taxon>
    </lineage>
</organism>
<reference evidence="2 3" key="1">
    <citation type="submission" date="2019-02" db="EMBL/GenBank/DDBJ databases">
        <title>Draft Genome Sequences of Six Type Strains of the Genus Massilia.</title>
        <authorList>
            <person name="Miess H."/>
            <person name="Frediansyhah A."/>
            <person name="Gross H."/>
        </authorList>
    </citation>
    <scope>NUCLEOTIDE SEQUENCE [LARGE SCALE GENOMIC DNA]</scope>
    <source>
        <strain evidence="2 3">DSM 17472</strain>
    </source>
</reference>
<proteinExistence type="predicted"/>
<feature type="domain" description="Ice-binding protein C-terminal" evidence="1">
    <location>
        <begin position="229"/>
        <end position="252"/>
    </location>
</feature>
<dbReference type="Pfam" id="PF07589">
    <property type="entry name" value="PEP-CTERM"/>
    <property type="match status" value="1"/>
</dbReference>
<dbReference type="Proteomes" id="UP000292307">
    <property type="component" value="Chromosome"/>
</dbReference>
<protein>
    <submittedName>
        <fullName evidence="2">PEP-CTERM sorting domain-containing protein</fullName>
    </submittedName>
</protein>
<gene>
    <name evidence="2" type="ORF">EYF70_07170</name>
</gene>
<evidence type="ECO:0000313" key="2">
    <source>
        <dbReference type="EMBL" id="QBI00664.1"/>
    </source>
</evidence>
<keyword evidence="3" id="KW-1185">Reference proteome</keyword>
<evidence type="ECO:0000313" key="3">
    <source>
        <dbReference type="Proteomes" id="UP000292307"/>
    </source>
</evidence>
<sequence>MPSRAAQVAALSRYYWRDSAACVAIQSIRPTIFHELAIPTFERTTMRSLPAVCSLLIAIAATPASAYEVTVEYKVKVNKLLVYGTGYVQHSDLLGFDLSVGDVVTGYFIYDTTTPLIRDGHDMWMLYENFQQSVVFENAPGPIDLSYHAGLRAWELDVLDINTHGSSGPDGQATLATSFVDEGPYRPLNFYLPAENQWSNFSPSLSSFNYYHQGELEVVGNMTSFRVVPVPEPGTYMMLAVGGMVLLAARRKRRPS</sequence>
<dbReference type="InterPro" id="IPR013424">
    <property type="entry name" value="Ice-binding_C"/>
</dbReference>
<dbReference type="EMBL" id="CP036401">
    <property type="protein sequence ID" value="QBI00664.1"/>
    <property type="molecule type" value="Genomic_DNA"/>
</dbReference>
<evidence type="ECO:0000259" key="1">
    <source>
        <dbReference type="Pfam" id="PF07589"/>
    </source>
</evidence>
<name>A0ABX5RS07_9BURK</name>
<dbReference type="NCBIfam" id="TIGR02595">
    <property type="entry name" value="PEP_CTERM"/>
    <property type="match status" value="1"/>
</dbReference>
<accession>A0ABX5RS07</accession>